<dbReference type="InterPro" id="IPR004501">
    <property type="entry name" value="PTS_EIIC_3"/>
</dbReference>
<dbReference type="GO" id="GO:1902815">
    <property type="term" value="P:N,N'-diacetylchitobiose import"/>
    <property type="evidence" value="ECO:0007669"/>
    <property type="project" value="TreeGrafter"/>
</dbReference>
<dbReference type="AlphaFoldDB" id="A0A412FQ05"/>
<evidence type="ECO:0000256" key="4">
    <source>
        <dbReference type="ARBA" id="ARBA00022597"/>
    </source>
</evidence>
<dbReference type="GeneID" id="83016508"/>
<dbReference type="InterPro" id="IPR004796">
    <property type="entry name" value="PTS_IIC_cello"/>
</dbReference>
<dbReference type="GO" id="GO:0009401">
    <property type="term" value="P:phosphoenolpyruvate-dependent sugar phosphotransferase system"/>
    <property type="evidence" value="ECO:0007669"/>
    <property type="project" value="InterPro"/>
</dbReference>
<evidence type="ECO:0000256" key="2">
    <source>
        <dbReference type="ARBA" id="ARBA00022448"/>
    </source>
</evidence>
<comment type="subcellular location">
    <subcellularLocation>
        <location evidence="1">Cell membrane</location>
        <topology evidence="1">Multi-pass membrane protein</topology>
    </subcellularLocation>
</comment>
<accession>A0A412FQ05</accession>
<evidence type="ECO:0000256" key="6">
    <source>
        <dbReference type="ARBA" id="ARBA00022989"/>
    </source>
</evidence>
<keyword evidence="5 9" id="KW-0812">Transmembrane</keyword>
<feature type="transmembrane region" description="Helical" evidence="9">
    <location>
        <begin position="269"/>
        <end position="289"/>
    </location>
</feature>
<evidence type="ECO:0000256" key="8">
    <source>
        <dbReference type="PIRNR" id="PIRNR006351"/>
    </source>
</evidence>
<feature type="transmembrane region" description="Helical" evidence="9">
    <location>
        <begin position="125"/>
        <end position="148"/>
    </location>
</feature>
<feature type="transmembrane region" description="Helical" evidence="9">
    <location>
        <begin position="61"/>
        <end position="81"/>
    </location>
</feature>
<dbReference type="GO" id="GO:0008982">
    <property type="term" value="F:protein-N(PI)-phosphohistidine-sugar phosphotransferase activity"/>
    <property type="evidence" value="ECO:0007669"/>
    <property type="project" value="UniProtKB-UniRule"/>
</dbReference>
<organism evidence="11 12">
    <name type="scientific">Holdemania filiformis</name>
    <dbReference type="NCBI Taxonomy" id="61171"/>
    <lineage>
        <taxon>Bacteria</taxon>
        <taxon>Bacillati</taxon>
        <taxon>Bacillota</taxon>
        <taxon>Erysipelotrichia</taxon>
        <taxon>Erysipelotrichales</taxon>
        <taxon>Erysipelotrichaceae</taxon>
        <taxon>Holdemania</taxon>
    </lineage>
</organism>
<evidence type="ECO:0000313" key="12">
    <source>
        <dbReference type="Proteomes" id="UP000284178"/>
    </source>
</evidence>
<gene>
    <name evidence="11" type="ORF">DWY25_13990</name>
</gene>
<dbReference type="GO" id="GO:0005886">
    <property type="term" value="C:plasma membrane"/>
    <property type="evidence" value="ECO:0007669"/>
    <property type="project" value="UniProtKB-SubCell"/>
</dbReference>
<keyword evidence="2 8" id="KW-0813">Transport</keyword>
<evidence type="ECO:0000256" key="3">
    <source>
        <dbReference type="ARBA" id="ARBA00022475"/>
    </source>
</evidence>
<reference evidence="11 12" key="1">
    <citation type="submission" date="2018-08" db="EMBL/GenBank/DDBJ databases">
        <title>A genome reference for cultivated species of the human gut microbiota.</title>
        <authorList>
            <person name="Zou Y."/>
            <person name="Xue W."/>
            <person name="Luo G."/>
        </authorList>
    </citation>
    <scope>NUCLEOTIDE SEQUENCE [LARGE SCALE GENOMIC DNA]</scope>
    <source>
        <strain evidence="11 12">AF24-29</strain>
    </source>
</reference>
<keyword evidence="4 8" id="KW-0762">Sugar transport</keyword>
<evidence type="ECO:0000259" key="10">
    <source>
        <dbReference type="PROSITE" id="PS51105"/>
    </source>
</evidence>
<evidence type="ECO:0000256" key="9">
    <source>
        <dbReference type="SAM" id="Phobius"/>
    </source>
</evidence>
<comment type="function">
    <text evidence="8">The phosphoenolpyruvate-dependent sugar phosphotransferase system (PTS), a major carbohydrate active -transport system, catalyzes the phosphorylation of incoming sugar substrates concomitant with their translocation across the cell membrane.</text>
</comment>
<name>A0A412FQ05_9FIRM</name>
<evidence type="ECO:0000256" key="5">
    <source>
        <dbReference type="ARBA" id="ARBA00022692"/>
    </source>
</evidence>
<dbReference type="Proteomes" id="UP000284178">
    <property type="component" value="Unassembled WGS sequence"/>
</dbReference>
<dbReference type="Pfam" id="PF02378">
    <property type="entry name" value="PTS_EIIC"/>
    <property type="match status" value="1"/>
</dbReference>
<feature type="transmembrane region" description="Helical" evidence="9">
    <location>
        <begin position="169"/>
        <end position="189"/>
    </location>
</feature>
<keyword evidence="12" id="KW-1185">Reference proteome</keyword>
<dbReference type="InterPro" id="IPR051088">
    <property type="entry name" value="PTS_Sugar-EIIC/EIIB"/>
</dbReference>
<feature type="transmembrane region" description="Helical" evidence="9">
    <location>
        <begin position="31"/>
        <end position="55"/>
    </location>
</feature>
<feature type="transmembrane region" description="Helical" evidence="9">
    <location>
        <begin position="209"/>
        <end position="233"/>
    </location>
</feature>
<dbReference type="PROSITE" id="PS51105">
    <property type="entry name" value="PTS_EIIC_TYPE_3"/>
    <property type="match status" value="1"/>
</dbReference>
<feature type="domain" description="PTS EIIC type-3" evidence="10">
    <location>
        <begin position="8"/>
        <end position="394"/>
    </location>
</feature>
<evidence type="ECO:0000256" key="1">
    <source>
        <dbReference type="ARBA" id="ARBA00004651"/>
    </source>
</evidence>
<dbReference type="InterPro" id="IPR003352">
    <property type="entry name" value="PTS_EIIC"/>
</dbReference>
<sequence length="428" mass="47710">MKRFMQWMTESFAPRMNKIAKNPWIASIQDSILTTMPVILIGSLVTILSIFRSFIPGFPDFTLLSSFSFGLLSLFLAYLIPNTVMIKKHHAKTAKQAGLAGIAFFLMVVNPLFEDGNMTLTFAKLGSSGMIAALLSGLFTGMIMNLFASRSFFSEDTPIPDFITVWFDTLIPITLILMVGWLFTFQLHIDIFELIAQLFQPCIAIGQSFWGFVFLSFIAYGFLYSFGISAWVLAPITQTIMLKGMGDNMALVAAGAAPTNIFLKETVRLFMVGGSGVTLSLAIMIAFLAKSKRLRLIGKSTLIPSLCNINEPLIFGIPVAFNPILMIPMWICQLVCPIVVYLALQYGFVPIPAAPWDFGFMPQPIVAFFATKSIAGSLLTLINFGISWIVYYPFFKIYDRQCCAEEMQELGLKTDSQNKEELTYEIHE</sequence>
<dbReference type="PANTHER" id="PTHR33989:SF4">
    <property type="entry name" value="PTS SYSTEM N,N'-DIACETYLCHITOBIOSE-SPECIFIC EIIC COMPONENT"/>
    <property type="match status" value="1"/>
</dbReference>
<keyword evidence="3 8" id="KW-1003">Cell membrane</keyword>
<feature type="transmembrane region" description="Helical" evidence="9">
    <location>
        <begin position="364"/>
        <end position="391"/>
    </location>
</feature>
<dbReference type="EMBL" id="QRUP01000021">
    <property type="protein sequence ID" value="RGR70248.1"/>
    <property type="molecule type" value="Genomic_DNA"/>
</dbReference>
<keyword evidence="7 8" id="KW-0472">Membrane</keyword>
<proteinExistence type="predicted"/>
<dbReference type="PIRSF" id="PIRSF006351">
    <property type="entry name" value="PTS_EIIC-Cellobiose"/>
    <property type="match status" value="1"/>
</dbReference>
<keyword evidence="6 9" id="KW-1133">Transmembrane helix</keyword>
<evidence type="ECO:0000256" key="7">
    <source>
        <dbReference type="ARBA" id="ARBA00023136"/>
    </source>
</evidence>
<dbReference type="PANTHER" id="PTHR33989">
    <property type="match status" value="1"/>
</dbReference>
<dbReference type="RefSeq" id="WP_117895761.1">
    <property type="nucleotide sequence ID" value="NZ_CABJCV010000021.1"/>
</dbReference>
<feature type="transmembrane region" description="Helical" evidence="9">
    <location>
        <begin position="324"/>
        <end position="344"/>
    </location>
</feature>
<protein>
    <recommendedName>
        <fullName evidence="8">Permease IIC component</fullName>
    </recommendedName>
</protein>
<comment type="caution">
    <text evidence="11">The sequence shown here is derived from an EMBL/GenBank/DDBJ whole genome shotgun (WGS) entry which is preliminary data.</text>
</comment>
<evidence type="ECO:0000313" key="11">
    <source>
        <dbReference type="EMBL" id="RGR70248.1"/>
    </source>
</evidence>
<feature type="transmembrane region" description="Helical" evidence="9">
    <location>
        <begin position="93"/>
        <end position="113"/>
    </location>
</feature>